<accession>A0A977K910</accession>
<feature type="domain" description="Metallo-beta-lactamase" evidence="1">
    <location>
        <begin position="39"/>
        <end position="168"/>
    </location>
</feature>
<gene>
    <name evidence="2" type="ORF">IPA_01430</name>
</gene>
<dbReference type="AlphaFoldDB" id="A0A977K910"/>
<dbReference type="PANTHER" id="PTHR23240">
    <property type="entry name" value="DNA CROSS-LINK REPAIR PROTEIN PSO2/SNM1-RELATED"/>
    <property type="match status" value="1"/>
</dbReference>
<dbReference type="GO" id="GO:0035312">
    <property type="term" value="F:5'-3' DNA exonuclease activity"/>
    <property type="evidence" value="ECO:0007669"/>
    <property type="project" value="TreeGrafter"/>
</dbReference>
<dbReference type="GO" id="GO:0003684">
    <property type="term" value="F:damaged DNA binding"/>
    <property type="evidence" value="ECO:0007669"/>
    <property type="project" value="TreeGrafter"/>
</dbReference>
<organism evidence="2 3">
    <name type="scientific">Ignicoccus pacificus DSM 13166</name>
    <dbReference type="NCBI Taxonomy" id="940294"/>
    <lineage>
        <taxon>Archaea</taxon>
        <taxon>Thermoproteota</taxon>
        <taxon>Thermoprotei</taxon>
        <taxon>Desulfurococcales</taxon>
        <taxon>Desulfurococcaceae</taxon>
        <taxon>Ignicoccus</taxon>
    </lineage>
</organism>
<evidence type="ECO:0000313" key="2">
    <source>
        <dbReference type="EMBL" id="UXD21217.1"/>
    </source>
</evidence>
<evidence type="ECO:0000313" key="3">
    <source>
        <dbReference type="Proteomes" id="UP001063698"/>
    </source>
</evidence>
<dbReference type="SUPFAM" id="SSF56281">
    <property type="entry name" value="Metallo-hydrolase/oxidoreductase"/>
    <property type="match status" value="1"/>
</dbReference>
<sequence>MEDKLRRLFERASVTKGGGILLGRSVVADGFWPRRKARIVTHAHSDHTIDISKSMSAQGYIAATPVTFTMMKYLGHSVPRAKRKEVEPGSCFKIDDERICFIRAEHIPGSVQVLVENENGFRVLYTGDFKNPGSGTPIVEDLDVLIVDATYGDPRYVRPSEAEVEEALVDIIEQALSRGEPVKIYAYYGKIQEVMQLLRRYGIDVPFLASGKIFWMSKALEAHGYCFGDLYNLSSQEGKEILKGDHIHFVHFNRFSKDRDGNYVRIKLDGWLANKAFQKIGRKDWIVAFSDHADYNGTMRYVMESKAKIVIVDGYRSSFAKAFASKLRVRGVHAFAMPTLLGL</sequence>
<keyword evidence="3" id="KW-1185">Reference proteome</keyword>
<protein>
    <recommendedName>
        <fullName evidence="1">Metallo-beta-lactamase domain-containing protein</fullName>
    </recommendedName>
</protein>
<proteinExistence type="predicted"/>
<dbReference type="Pfam" id="PF12706">
    <property type="entry name" value="Lactamase_B_2"/>
    <property type="match status" value="1"/>
</dbReference>
<dbReference type="Proteomes" id="UP001063698">
    <property type="component" value="Chromosome"/>
</dbReference>
<dbReference type="EMBL" id="CP006868">
    <property type="protein sequence ID" value="UXD21217.1"/>
    <property type="molecule type" value="Genomic_DNA"/>
</dbReference>
<reference evidence="2" key="1">
    <citation type="submission" date="2013-11" db="EMBL/GenBank/DDBJ databases">
        <title>Comparative genomics of Ignicoccus.</title>
        <authorList>
            <person name="Podar M."/>
        </authorList>
    </citation>
    <scope>NUCLEOTIDE SEQUENCE</scope>
    <source>
        <strain evidence="2">DSM 13166</strain>
    </source>
</reference>
<dbReference type="Gene3D" id="3.60.15.10">
    <property type="entry name" value="Ribonuclease Z/Hydroxyacylglutathione hydrolase-like"/>
    <property type="match status" value="1"/>
</dbReference>
<dbReference type="GO" id="GO:0036297">
    <property type="term" value="P:interstrand cross-link repair"/>
    <property type="evidence" value="ECO:0007669"/>
    <property type="project" value="TreeGrafter"/>
</dbReference>
<name>A0A977K910_9CREN</name>
<dbReference type="KEGG" id="ipc:IPA_01430"/>
<evidence type="ECO:0000259" key="1">
    <source>
        <dbReference type="Pfam" id="PF12706"/>
    </source>
</evidence>
<dbReference type="InterPro" id="IPR036866">
    <property type="entry name" value="RibonucZ/Hydroxyglut_hydro"/>
</dbReference>
<dbReference type="GO" id="GO:0006303">
    <property type="term" value="P:double-strand break repair via nonhomologous end joining"/>
    <property type="evidence" value="ECO:0007669"/>
    <property type="project" value="TreeGrafter"/>
</dbReference>
<dbReference type="InterPro" id="IPR001279">
    <property type="entry name" value="Metallo-B-lactamas"/>
</dbReference>